<evidence type="ECO:0000256" key="3">
    <source>
        <dbReference type="ARBA" id="ARBA00030757"/>
    </source>
</evidence>
<dbReference type="Proteomes" id="UP000516134">
    <property type="component" value="Chromosome"/>
</dbReference>
<evidence type="ECO:0000313" key="4">
    <source>
        <dbReference type="EMBL" id="QNP43575.1"/>
    </source>
</evidence>
<evidence type="ECO:0000256" key="2">
    <source>
        <dbReference type="ARBA" id="ARBA00013346"/>
    </source>
</evidence>
<dbReference type="RefSeq" id="WP_187715005.1">
    <property type="nucleotide sequence ID" value="NZ_BAABJC010000001.1"/>
</dbReference>
<dbReference type="SUPFAM" id="SSF53335">
    <property type="entry name" value="S-adenosyl-L-methionine-dependent methyltransferases"/>
    <property type="match status" value="1"/>
</dbReference>
<gene>
    <name evidence="4" type="ORF">H9L15_02140</name>
</gene>
<reference evidence="4 5" key="1">
    <citation type="submission" date="2020-08" db="EMBL/GenBank/DDBJ databases">
        <title>Genome sequence of Sphingomonas daechungensis KACC 18115T.</title>
        <authorList>
            <person name="Hyun D.-W."/>
            <person name="Bae J.-W."/>
        </authorList>
    </citation>
    <scope>NUCLEOTIDE SEQUENCE [LARGE SCALE GENOMIC DNA]</scope>
    <source>
        <strain evidence="4 5">KACC 18115</strain>
    </source>
</reference>
<evidence type="ECO:0000256" key="1">
    <source>
        <dbReference type="ARBA" id="ARBA00005369"/>
    </source>
</evidence>
<accession>A0ABX6T3J0</accession>
<organism evidence="4 5">
    <name type="scientific">Sphingomonas daechungensis</name>
    <dbReference type="NCBI Taxonomy" id="1176646"/>
    <lineage>
        <taxon>Bacteria</taxon>
        <taxon>Pseudomonadati</taxon>
        <taxon>Pseudomonadota</taxon>
        <taxon>Alphaproteobacteria</taxon>
        <taxon>Sphingomonadales</taxon>
        <taxon>Sphingomonadaceae</taxon>
        <taxon>Sphingomonas</taxon>
    </lineage>
</organism>
<dbReference type="PANTHER" id="PTHR11579">
    <property type="entry name" value="PROTEIN-L-ISOASPARTATE O-METHYLTRANSFERASE"/>
    <property type="match status" value="1"/>
</dbReference>
<protein>
    <recommendedName>
        <fullName evidence="2">Protein-L-isoaspartate O-methyltransferase</fullName>
    </recommendedName>
    <alternativeName>
        <fullName evidence="3">Protein L-isoaspartyl methyltransferase</fullName>
    </alternativeName>
</protein>
<dbReference type="InterPro" id="IPR029063">
    <property type="entry name" value="SAM-dependent_MTases_sf"/>
</dbReference>
<dbReference type="PANTHER" id="PTHR11579:SF18">
    <property type="entry name" value="PROTEIN-L-ISOASPARTATE O-METHYLTRANSFERASE"/>
    <property type="match status" value="1"/>
</dbReference>
<dbReference type="InterPro" id="IPR000682">
    <property type="entry name" value="PCMT"/>
</dbReference>
<dbReference type="Gene3D" id="3.40.50.150">
    <property type="entry name" value="Vaccinia Virus protein VP39"/>
    <property type="match status" value="1"/>
</dbReference>
<proteinExistence type="inferred from homology"/>
<dbReference type="EMBL" id="CP060780">
    <property type="protein sequence ID" value="QNP43575.1"/>
    <property type="molecule type" value="Genomic_DNA"/>
</dbReference>
<sequence>MTAHAPVPDYAAARQAMVDSQLRPQGVNDPSVIEAMSVVPREKFVPDELKPLAYIDRSIPLGEGRALTSSAVLGLLLTALTPLRGERALIVGAATGYSAAVMAELGLEVVALESSTELAAIARKNRAKPIEGPLQEGYPAKAPYDLILIDGAVEYVPDALIDQLVDGGRLGGAIVDKGITRLFVGRKVGGGFGQISIADMATPALPGFERPRVFTF</sequence>
<dbReference type="CDD" id="cd02440">
    <property type="entry name" value="AdoMet_MTases"/>
    <property type="match status" value="1"/>
</dbReference>
<comment type="similarity">
    <text evidence="1">Belongs to the methyltransferase superfamily. L-isoaspartyl/D-aspartyl protein methyltransferase family.</text>
</comment>
<keyword evidence="5" id="KW-1185">Reference proteome</keyword>
<name>A0ABX6T3J0_9SPHN</name>
<dbReference type="Pfam" id="PF01135">
    <property type="entry name" value="PCMT"/>
    <property type="match status" value="1"/>
</dbReference>
<evidence type="ECO:0000313" key="5">
    <source>
        <dbReference type="Proteomes" id="UP000516134"/>
    </source>
</evidence>